<feature type="transmembrane region" description="Helical" evidence="1">
    <location>
        <begin position="93"/>
        <end position="112"/>
    </location>
</feature>
<protein>
    <submittedName>
        <fullName evidence="2">Histidinol dehydrogenase</fullName>
    </submittedName>
</protein>
<proteinExistence type="predicted"/>
<feature type="transmembrane region" description="Helical" evidence="1">
    <location>
        <begin position="12"/>
        <end position="32"/>
    </location>
</feature>
<keyword evidence="3" id="KW-1185">Reference proteome</keyword>
<feature type="transmembrane region" description="Helical" evidence="1">
    <location>
        <begin position="62"/>
        <end position="81"/>
    </location>
</feature>
<dbReference type="EMBL" id="JAHWXI010000006">
    <property type="protein sequence ID" value="MDN4464161.1"/>
    <property type="molecule type" value="Genomic_DNA"/>
</dbReference>
<keyword evidence="1" id="KW-0472">Membrane</keyword>
<evidence type="ECO:0000256" key="1">
    <source>
        <dbReference type="SAM" id="Phobius"/>
    </source>
</evidence>
<reference evidence="2" key="1">
    <citation type="submission" date="2021-06" db="EMBL/GenBank/DDBJ databases">
        <title>Genome-based taxonomic framework of Microbacterium strains isolated from marine environment, the description of four new species and reclassification of four preexisting species.</title>
        <authorList>
            <person name="Lee S.D."/>
            <person name="Kim S.-M."/>
            <person name="Byeon Y.-S."/>
            <person name="Yang H.L."/>
            <person name="Kim I.S."/>
        </authorList>
    </citation>
    <scope>NUCLEOTIDE SEQUENCE</scope>
    <source>
        <strain evidence="2">KACC 20510</strain>
    </source>
</reference>
<accession>A0ABT8FS72</accession>
<dbReference type="Proteomes" id="UP001172731">
    <property type="component" value="Unassembled WGS sequence"/>
</dbReference>
<dbReference type="RefSeq" id="WP_301133436.1">
    <property type="nucleotide sequence ID" value="NZ_BAAAUQ010000009.1"/>
</dbReference>
<evidence type="ECO:0000313" key="3">
    <source>
        <dbReference type="Proteomes" id="UP001172731"/>
    </source>
</evidence>
<gene>
    <name evidence="2" type="ORF">KZC48_07090</name>
</gene>
<sequence length="126" mass="12686">MEFSWSRLGSWLIAAAVGMVYGSAGTIAHAFVLGPVPLGLVLALLGCAALLASIRLLTGDRWAALGAGLGMMTAALVFSGAGPGGSVIVPQSILGTVWTLALPLVVAVVIGWPARFGADPGRPHPD</sequence>
<keyword evidence="1" id="KW-1133">Transmembrane helix</keyword>
<keyword evidence="1" id="KW-0812">Transmembrane</keyword>
<organism evidence="2 3">
    <name type="scientific">Microbacterium aurantiacum</name>
    <dbReference type="NCBI Taxonomy" id="162393"/>
    <lineage>
        <taxon>Bacteria</taxon>
        <taxon>Bacillati</taxon>
        <taxon>Actinomycetota</taxon>
        <taxon>Actinomycetes</taxon>
        <taxon>Micrococcales</taxon>
        <taxon>Microbacteriaceae</taxon>
        <taxon>Microbacterium</taxon>
    </lineage>
</organism>
<name>A0ABT8FS72_9MICO</name>
<evidence type="ECO:0000313" key="2">
    <source>
        <dbReference type="EMBL" id="MDN4464161.1"/>
    </source>
</evidence>
<comment type="caution">
    <text evidence="2">The sequence shown here is derived from an EMBL/GenBank/DDBJ whole genome shotgun (WGS) entry which is preliminary data.</text>
</comment>
<feature type="transmembrane region" description="Helical" evidence="1">
    <location>
        <begin position="38"/>
        <end position="57"/>
    </location>
</feature>